<reference evidence="2" key="1">
    <citation type="journal article" date="2021" name="PeerJ">
        <title>Extensive microbial diversity within the chicken gut microbiome revealed by metagenomics and culture.</title>
        <authorList>
            <person name="Gilroy R."/>
            <person name="Ravi A."/>
            <person name="Getino M."/>
            <person name="Pursley I."/>
            <person name="Horton D.L."/>
            <person name="Alikhan N.F."/>
            <person name="Baker D."/>
            <person name="Gharbi K."/>
            <person name="Hall N."/>
            <person name="Watson M."/>
            <person name="Adriaenssens E.M."/>
            <person name="Foster-Nyarko E."/>
            <person name="Jarju S."/>
            <person name="Secka A."/>
            <person name="Antonio M."/>
            <person name="Oren A."/>
            <person name="Chaudhuri R.R."/>
            <person name="La Ragione R."/>
            <person name="Hildebrand F."/>
            <person name="Pallen M.J."/>
        </authorList>
    </citation>
    <scope>NUCLEOTIDE SEQUENCE</scope>
    <source>
        <strain evidence="2">3436</strain>
    </source>
</reference>
<dbReference type="AlphaFoldDB" id="A0A9D2F5I0"/>
<feature type="transmembrane region" description="Helical" evidence="1">
    <location>
        <begin position="12"/>
        <end position="32"/>
    </location>
</feature>
<keyword evidence="1" id="KW-0472">Membrane</keyword>
<comment type="caution">
    <text evidence="2">The sequence shown here is derived from an EMBL/GenBank/DDBJ whole genome shotgun (WGS) entry which is preliminary data.</text>
</comment>
<organism evidence="2 3">
    <name type="scientific">Candidatus Gemmiger excrementavium</name>
    <dbReference type="NCBI Taxonomy" id="2838608"/>
    <lineage>
        <taxon>Bacteria</taxon>
        <taxon>Bacillati</taxon>
        <taxon>Bacillota</taxon>
        <taxon>Clostridia</taxon>
        <taxon>Eubacteriales</taxon>
        <taxon>Gemmiger</taxon>
    </lineage>
</organism>
<proteinExistence type="predicted"/>
<dbReference type="Proteomes" id="UP000824031">
    <property type="component" value="Unassembled WGS sequence"/>
</dbReference>
<dbReference type="EMBL" id="DXBO01000174">
    <property type="protein sequence ID" value="HIZ49361.1"/>
    <property type="molecule type" value="Genomic_DNA"/>
</dbReference>
<protein>
    <submittedName>
        <fullName evidence="2">Uncharacterized protein</fullName>
    </submittedName>
</protein>
<sequence length="98" mass="11017">MKLETFRVLLNLMVNGALMAELAGLASILLLFPSLTLWWMLLTVAGVLLAAALLLCLLFWRCPHCHRLLGFRFDAQRLCLHCGGRLDEDALVSLPKRQ</sequence>
<keyword evidence="1" id="KW-1133">Transmembrane helix</keyword>
<reference evidence="2" key="2">
    <citation type="submission" date="2021-04" db="EMBL/GenBank/DDBJ databases">
        <authorList>
            <person name="Gilroy R."/>
        </authorList>
    </citation>
    <scope>NUCLEOTIDE SEQUENCE</scope>
    <source>
        <strain evidence="2">3436</strain>
    </source>
</reference>
<evidence type="ECO:0000313" key="2">
    <source>
        <dbReference type="EMBL" id="HIZ49361.1"/>
    </source>
</evidence>
<feature type="transmembrane region" description="Helical" evidence="1">
    <location>
        <begin position="38"/>
        <end position="60"/>
    </location>
</feature>
<gene>
    <name evidence="2" type="ORF">H9810_11645</name>
</gene>
<evidence type="ECO:0000313" key="3">
    <source>
        <dbReference type="Proteomes" id="UP000824031"/>
    </source>
</evidence>
<evidence type="ECO:0000256" key="1">
    <source>
        <dbReference type="SAM" id="Phobius"/>
    </source>
</evidence>
<accession>A0A9D2F5I0</accession>
<name>A0A9D2F5I0_9FIRM</name>
<keyword evidence="1" id="KW-0812">Transmembrane</keyword>